<dbReference type="Proteomes" id="UP000729402">
    <property type="component" value="Unassembled WGS sequence"/>
</dbReference>
<evidence type="ECO:0000313" key="3">
    <source>
        <dbReference type="Proteomes" id="UP000729402"/>
    </source>
</evidence>
<dbReference type="AlphaFoldDB" id="A0A8J5RL95"/>
<feature type="compositionally biased region" description="Gly residues" evidence="1">
    <location>
        <begin position="62"/>
        <end position="71"/>
    </location>
</feature>
<gene>
    <name evidence="2" type="ORF">GUJ93_ZPchr0009g1648</name>
</gene>
<keyword evidence="3" id="KW-1185">Reference proteome</keyword>
<comment type="caution">
    <text evidence="2">The sequence shown here is derived from an EMBL/GenBank/DDBJ whole genome shotgun (WGS) entry which is preliminary data.</text>
</comment>
<dbReference type="EMBL" id="JAAALK010000289">
    <property type="protein sequence ID" value="KAG8051328.1"/>
    <property type="molecule type" value="Genomic_DNA"/>
</dbReference>
<feature type="region of interest" description="Disordered" evidence="1">
    <location>
        <begin position="1"/>
        <end position="71"/>
    </location>
</feature>
<reference evidence="2" key="2">
    <citation type="submission" date="2021-02" db="EMBL/GenBank/DDBJ databases">
        <authorList>
            <person name="Kimball J.A."/>
            <person name="Haas M.W."/>
            <person name="Macchietto M."/>
            <person name="Kono T."/>
            <person name="Duquette J."/>
            <person name="Shao M."/>
        </authorList>
    </citation>
    <scope>NUCLEOTIDE SEQUENCE</scope>
    <source>
        <tissue evidence="2">Fresh leaf tissue</tissue>
    </source>
</reference>
<feature type="compositionally biased region" description="Low complexity" evidence="1">
    <location>
        <begin position="14"/>
        <end position="27"/>
    </location>
</feature>
<sequence length="94" mass="9638">MAGRGRGGRRHGAAADGGWPGRWRGAPEAGGGAGARQAAAWAGGWWPERREATGGRRAGRWRGLGAGGGGRRCAVGAYRELGLPVRAPRLGKNP</sequence>
<accession>A0A8J5RL95</accession>
<organism evidence="2 3">
    <name type="scientific">Zizania palustris</name>
    <name type="common">Northern wild rice</name>
    <dbReference type="NCBI Taxonomy" id="103762"/>
    <lineage>
        <taxon>Eukaryota</taxon>
        <taxon>Viridiplantae</taxon>
        <taxon>Streptophyta</taxon>
        <taxon>Embryophyta</taxon>
        <taxon>Tracheophyta</taxon>
        <taxon>Spermatophyta</taxon>
        <taxon>Magnoliopsida</taxon>
        <taxon>Liliopsida</taxon>
        <taxon>Poales</taxon>
        <taxon>Poaceae</taxon>
        <taxon>BOP clade</taxon>
        <taxon>Oryzoideae</taxon>
        <taxon>Oryzeae</taxon>
        <taxon>Zizaniinae</taxon>
        <taxon>Zizania</taxon>
    </lineage>
</organism>
<evidence type="ECO:0000313" key="2">
    <source>
        <dbReference type="EMBL" id="KAG8051328.1"/>
    </source>
</evidence>
<proteinExistence type="predicted"/>
<feature type="compositionally biased region" description="Low complexity" evidence="1">
    <location>
        <begin position="35"/>
        <end position="46"/>
    </location>
</feature>
<feature type="compositionally biased region" description="Basic residues" evidence="1">
    <location>
        <begin position="1"/>
        <end position="12"/>
    </location>
</feature>
<reference evidence="2" key="1">
    <citation type="journal article" date="2021" name="bioRxiv">
        <title>Whole Genome Assembly and Annotation of Northern Wild Rice, Zizania palustris L., Supports a Whole Genome Duplication in the Zizania Genus.</title>
        <authorList>
            <person name="Haas M."/>
            <person name="Kono T."/>
            <person name="Macchietto M."/>
            <person name="Millas R."/>
            <person name="McGilp L."/>
            <person name="Shao M."/>
            <person name="Duquette J."/>
            <person name="Hirsch C.N."/>
            <person name="Kimball J."/>
        </authorList>
    </citation>
    <scope>NUCLEOTIDE SEQUENCE</scope>
    <source>
        <tissue evidence="2">Fresh leaf tissue</tissue>
    </source>
</reference>
<name>A0A8J5RL95_ZIZPA</name>
<protein>
    <submittedName>
        <fullName evidence="2">Uncharacterized protein</fullName>
    </submittedName>
</protein>
<evidence type="ECO:0000256" key="1">
    <source>
        <dbReference type="SAM" id="MobiDB-lite"/>
    </source>
</evidence>